<protein>
    <recommendedName>
        <fullName evidence="1">Nudix hydrolase domain-containing protein</fullName>
    </recommendedName>
</protein>
<gene>
    <name evidence="2" type="ORF">FA13DRAFT_1738930</name>
</gene>
<dbReference type="Gene3D" id="3.90.79.10">
    <property type="entry name" value="Nucleoside Triphosphate Pyrophosphohydrolase"/>
    <property type="match status" value="1"/>
</dbReference>
<evidence type="ECO:0000313" key="3">
    <source>
        <dbReference type="Proteomes" id="UP000298030"/>
    </source>
</evidence>
<dbReference type="CDD" id="cd02883">
    <property type="entry name" value="NUDIX_Hydrolase"/>
    <property type="match status" value="1"/>
</dbReference>
<dbReference type="InterPro" id="IPR000086">
    <property type="entry name" value="NUDIX_hydrolase_dom"/>
</dbReference>
<dbReference type="InterPro" id="IPR015797">
    <property type="entry name" value="NUDIX_hydrolase-like_dom_sf"/>
</dbReference>
<dbReference type="OrthoDB" id="276276at2759"/>
<organism evidence="2 3">
    <name type="scientific">Coprinellus micaceus</name>
    <name type="common">Glistening ink-cap mushroom</name>
    <name type="synonym">Coprinus micaceus</name>
    <dbReference type="NCBI Taxonomy" id="71717"/>
    <lineage>
        <taxon>Eukaryota</taxon>
        <taxon>Fungi</taxon>
        <taxon>Dikarya</taxon>
        <taxon>Basidiomycota</taxon>
        <taxon>Agaricomycotina</taxon>
        <taxon>Agaricomycetes</taxon>
        <taxon>Agaricomycetidae</taxon>
        <taxon>Agaricales</taxon>
        <taxon>Agaricineae</taxon>
        <taxon>Psathyrellaceae</taxon>
        <taxon>Coprinellus</taxon>
    </lineage>
</organism>
<evidence type="ECO:0000313" key="2">
    <source>
        <dbReference type="EMBL" id="TEB24720.1"/>
    </source>
</evidence>
<accession>A0A4Y7SS74</accession>
<dbReference type="PROSITE" id="PS51462">
    <property type="entry name" value="NUDIX"/>
    <property type="match status" value="1"/>
</dbReference>
<proteinExistence type="predicted"/>
<dbReference type="Proteomes" id="UP000298030">
    <property type="component" value="Unassembled WGS sequence"/>
</dbReference>
<dbReference type="PANTHER" id="PTHR43736">
    <property type="entry name" value="ADP-RIBOSE PYROPHOSPHATASE"/>
    <property type="match status" value="1"/>
</dbReference>
<keyword evidence="3" id="KW-1185">Reference proteome</keyword>
<dbReference type="STRING" id="71717.A0A4Y7SS74"/>
<reference evidence="2 3" key="1">
    <citation type="journal article" date="2019" name="Nat. Ecol. Evol.">
        <title>Megaphylogeny resolves global patterns of mushroom evolution.</title>
        <authorList>
            <person name="Varga T."/>
            <person name="Krizsan K."/>
            <person name="Foldi C."/>
            <person name="Dima B."/>
            <person name="Sanchez-Garcia M."/>
            <person name="Sanchez-Ramirez S."/>
            <person name="Szollosi G.J."/>
            <person name="Szarkandi J.G."/>
            <person name="Papp V."/>
            <person name="Albert L."/>
            <person name="Andreopoulos W."/>
            <person name="Angelini C."/>
            <person name="Antonin V."/>
            <person name="Barry K.W."/>
            <person name="Bougher N.L."/>
            <person name="Buchanan P."/>
            <person name="Buyck B."/>
            <person name="Bense V."/>
            <person name="Catcheside P."/>
            <person name="Chovatia M."/>
            <person name="Cooper J."/>
            <person name="Damon W."/>
            <person name="Desjardin D."/>
            <person name="Finy P."/>
            <person name="Geml J."/>
            <person name="Haridas S."/>
            <person name="Hughes K."/>
            <person name="Justo A."/>
            <person name="Karasinski D."/>
            <person name="Kautmanova I."/>
            <person name="Kiss B."/>
            <person name="Kocsube S."/>
            <person name="Kotiranta H."/>
            <person name="LaButti K.M."/>
            <person name="Lechner B.E."/>
            <person name="Liimatainen K."/>
            <person name="Lipzen A."/>
            <person name="Lukacs Z."/>
            <person name="Mihaltcheva S."/>
            <person name="Morgado L.N."/>
            <person name="Niskanen T."/>
            <person name="Noordeloos M.E."/>
            <person name="Ohm R.A."/>
            <person name="Ortiz-Santana B."/>
            <person name="Ovrebo C."/>
            <person name="Racz N."/>
            <person name="Riley R."/>
            <person name="Savchenko A."/>
            <person name="Shiryaev A."/>
            <person name="Soop K."/>
            <person name="Spirin V."/>
            <person name="Szebenyi C."/>
            <person name="Tomsovsky M."/>
            <person name="Tulloss R.E."/>
            <person name="Uehling J."/>
            <person name="Grigoriev I.V."/>
            <person name="Vagvolgyi C."/>
            <person name="Papp T."/>
            <person name="Martin F.M."/>
            <person name="Miettinen O."/>
            <person name="Hibbett D.S."/>
            <person name="Nagy L.G."/>
        </authorList>
    </citation>
    <scope>NUCLEOTIDE SEQUENCE [LARGE SCALE GENOMIC DNA]</scope>
    <source>
        <strain evidence="2 3">FP101781</strain>
    </source>
</reference>
<dbReference type="SUPFAM" id="SSF55811">
    <property type="entry name" value="Nudix"/>
    <property type="match status" value="1"/>
</dbReference>
<sequence length="180" mass="18851">MPPTVHASAAPYAIPLADLQSQHPCKCLVIGAAIASPTKPHKILIVRRAASESEFAGLYELPGGGSEADQDATLIDTVVRETAEETGLKVTGILGCFEGFEYETGKAKSVQFNFLVEVEGGATGGDGGVVVALNPEEHDVFAWVGADELDSVGTTYALSGAMEFVVKDALKALQTQEENN</sequence>
<dbReference type="EMBL" id="QPFP01000063">
    <property type="protein sequence ID" value="TEB24720.1"/>
    <property type="molecule type" value="Genomic_DNA"/>
</dbReference>
<feature type="domain" description="Nudix hydrolase" evidence="1">
    <location>
        <begin position="25"/>
        <end position="174"/>
    </location>
</feature>
<comment type="caution">
    <text evidence="2">The sequence shown here is derived from an EMBL/GenBank/DDBJ whole genome shotgun (WGS) entry which is preliminary data.</text>
</comment>
<dbReference type="Pfam" id="PF00293">
    <property type="entry name" value="NUDIX"/>
    <property type="match status" value="1"/>
</dbReference>
<dbReference type="PANTHER" id="PTHR43736:SF1">
    <property type="entry name" value="DIHYDRONEOPTERIN TRIPHOSPHATE DIPHOSPHATASE"/>
    <property type="match status" value="1"/>
</dbReference>
<evidence type="ECO:0000259" key="1">
    <source>
        <dbReference type="PROSITE" id="PS51462"/>
    </source>
</evidence>
<dbReference type="AlphaFoldDB" id="A0A4Y7SS74"/>
<name>A0A4Y7SS74_COPMI</name>